<name>A0A136M122_9BACT</name>
<sequence length="232" mass="25668">MIDLFGHNPAEYHYLMQHGPFLLKDTEGPMAEYNPELVEHYRNEYAAAVADGAVLESGSIALKRFTRPQSRQMQALKPGSVIITDEHLFTPDAAKQEGVLYPENVNQLLGMLSGAGKIITTDTYWAWLSGAVVARRSAYEQNLHGQIRNSELMVCYPMALPVCWGVPGATQVVGRILAGKSDYHHEIKQTLGVISSRDYGSFETIADMDMQHFLASAKAFLAGNQTRPNVQV</sequence>
<reference evidence="1 2" key="1">
    <citation type="submission" date="2015-02" db="EMBL/GenBank/DDBJ databases">
        <title>Improved understanding of the partial-nitritation anammox process through 23 genomes representing the majority of the microbial community.</title>
        <authorList>
            <person name="Speth D.R."/>
            <person name="In T Zandt M."/>
            <person name="Guerrero Cruz S."/>
            <person name="Jetten M.S."/>
            <person name="Dutilh B.E."/>
        </authorList>
    </citation>
    <scope>NUCLEOTIDE SEQUENCE [LARGE SCALE GENOMIC DNA]</scope>
    <source>
        <strain evidence="1">OLB20</strain>
    </source>
</reference>
<evidence type="ECO:0000313" key="1">
    <source>
        <dbReference type="EMBL" id="KXK27595.1"/>
    </source>
</evidence>
<organism evidence="1 2">
    <name type="scientific">candidate division WS6 bacterium OLB20</name>
    <dbReference type="NCBI Taxonomy" id="1617426"/>
    <lineage>
        <taxon>Bacteria</taxon>
        <taxon>Candidatus Dojkabacteria</taxon>
    </lineage>
</organism>
<proteinExistence type="predicted"/>
<dbReference type="AlphaFoldDB" id="A0A136M122"/>
<comment type="caution">
    <text evidence="1">The sequence shown here is derived from an EMBL/GenBank/DDBJ whole genome shotgun (WGS) entry which is preliminary data.</text>
</comment>
<accession>A0A136M122</accession>
<protein>
    <submittedName>
        <fullName evidence="1">Uncharacterized protein</fullName>
    </submittedName>
</protein>
<dbReference type="EMBL" id="JYNZ01000001">
    <property type="protein sequence ID" value="KXK27595.1"/>
    <property type="molecule type" value="Genomic_DNA"/>
</dbReference>
<gene>
    <name evidence="1" type="ORF">TR69_WS6001000039</name>
</gene>
<dbReference type="Proteomes" id="UP000070457">
    <property type="component" value="Unassembled WGS sequence"/>
</dbReference>
<evidence type="ECO:0000313" key="2">
    <source>
        <dbReference type="Proteomes" id="UP000070457"/>
    </source>
</evidence>